<comment type="caution">
    <text evidence="2">The sequence shown here is derived from an EMBL/GenBank/DDBJ whole genome shotgun (WGS) entry which is preliminary data.</text>
</comment>
<keyword evidence="3" id="KW-1185">Reference proteome</keyword>
<reference evidence="2 3" key="1">
    <citation type="submission" date="2018-06" db="EMBL/GenBank/DDBJ databases">
        <title>Complete Genomes of Monosporascus.</title>
        <authorList>
            <person name="Robinson A.J."/>
            <person name="Natvig D.O."/>
        </authorList>
    </citation>
    <scope>NUCLEOTIDE SEQUENCE [LARGE SCALE GENOMIC DNA]</scope>
    <source>
        <strain evidence="2 3">CBS 609.92</strain>
    </source>
</reference>
<dbReference type="SUPFAM" id="SSF56801">
    <property type="entry name" value="Acetyl-CoA synthetase-like"/>
    <property type="match status" value="1"/>
</dbReference>
<dbReference type="Gene3D" id="3.40.50.12780">
    <property type="entry name" value="N-terminal domain of ligase-like"/>
    <property type="match status" value="1"/>
</dbReference>
<dbReference type="PANTHER" id="PTHR24096">
    <property type="entry name" value="LONG-CHAIN-FATTY-ACID--COA LIGASE"/>
    <property type="match status" value="1"/>
</dbReference>
<name>A0ABY0HJB7_9PEZI</name>
<dbReference type="Proteomes" id="UP000294003">
    <property type="component" value="Unassembled WGS sequence"/>
</dbReference>
<dbReference type="InterPro" id="IPR042099">
    <property type="entry name" value="ANL_N_sf"/>
</dbReference>
<gene>
    <name evidence="2" type="ORF">DL762_000510</name>
</gene>
<protein>
    <recommendedName>
        <fullName evidence="1">AMP-dependent synthetase/ligase domain-containing protein</fullName>
    </recommendedName>
</protein>
<proteinExistence type="predicted"/>
<dbReference type="Gene3D" id="3.90.25.10">
    <property type="entry name" value="UDP-galactose 4-epimerase, domain 1"/>
    <property type="match status" value="1"/>
</dbReference>
<feature type="domain" description="AMP-dependent synthetase/ligase" evidence="1">
    <location>
        <begin position="4"/>
        <end position="189"/>
    </location>
</feature>
<evidence type="ECO:0000313" key="2">
    <source>
        <dbReference type="EMBL" id="RYO94414.1"/>
    </source>
</evidence>
<dbReference type="InterPro" id="IPR045851">
    <property type="entry name" value="AMP-bd_C_sf"/>
</dbReference>
<dbReference type="SUPFAM" id="SSF51735">
    <property type="entry name" value="NAD(P)-binding Rossmann-fold domains"/>
    <property type="match status" value="1"/>
</dbReference>
<dbReference type="PANTHER" id="PTHR24096:SF267">
    <property type="entry name" value="MALONATE--COA LIGASE ACSF3, MITOCHONDRIAL"/>
    <property type="match status" value="1"/>
</dbReference>
<dbReference type="Gene3D" id="3.40.50.720">
    <property type="entry name" value="NAD(P)-binding Rossmann-like Domain"/>
    <property type="match status" value="1"/>
</dbReference>
<dbReference type="Gene3D" id="3.30.300.30">
    <property type="match status" value="1"/>
</dbReference>
<evidence type="ECO:0000259" key="1">
    <source>
        <dbReference type="Pfam" id="PF00501"/>
    </source>
</evidence>
<accession>A0ABY0HJB7</accession>
<dbReference type="InterPro" id="IPR036291">
    <property type="entry name" value="NAD(P)-bd_dom_sf"/>
</dbReference>
<dbReference type="Pfam" id="PF00501">
    <property type="entry name" value="AMP-binding"/>
    <property type="match status" value="1"/>
</dbReference>
<organism evidence="2 3">
    <name type="scientific">Monosporascus cannonballus</name>
    <dbReference type="NCBI Taxonomy" id="155416"/>
    <lineage>
        <taxon>Eukaryota</taxon>
        <taxon>Fungi</taxon>
        <taxon>Dikarya</taxon>
        <taxon>Ascomycota</taxon>
        <taxon>Pezizomycotina</taxon>
        <taxon>Sordariomycetes</taxon>
        <taxon>Xylariomycetidae</taxon>
        <taxon>Xylariales</taxon>
        <taxon>Xylariales incertae sedis</taxon>
        <taxon>Monosporascus</taxon>
    </lineage>
</organism>
<dbReference type="EMBL" id="QJNS01000010">
    <property type="protein sequence ID" value="RYO94414.1"/>
    <property type="molecule type" value="Genomic_DNA"/>
</dbReference>
<sequence length="514" mass="56052">MHALWAGVDQVHVHAANVTSSPTTFLDLLSRHCVSRSFAPNFFLASLVSAATSATQQEGDVTPRPGAEKTGALWDLSSLTFLASGGEANDIKTYVEVSALLEKYGARRGVVAPGFGMTETCAGAIYNTECPEYDVASGYTIASLGKCIKGMEMRITVPKSGQVPATRVAQPNEPGDLEVQGDVVFQGYYRNPAATTEAFTADSWFRTGDRGMLDINGNLSLVGRVKEIVNINGVKVTAADIQLSLEQVIKGRGVARLIVFPSRAAHTEQITVAYMPRTWSRPVEDIAEIEHLLVQACMMAVTSRPLIFALSRESLPLLPTTTLGKISRAKMRSLLEESAFAADIAEHRSAVDGVRMRESNEECGEQQLQLENPLMSEAEAGLINDFVRTRGSTMTAESRLALVEPADIAKVAAVVLKHADDFHGRALGVAGDVLTVQEALTQLGAMTGLSYRPYFMSEEEIDKQKESLCFTIAERSLRFMADNVDLRELASMTNLTNFKEFLNREEKLIKETYL</sequence>
<evidence type="ECO:0000313" key="3">
    <source>
        <dbReference type="Proteomes" id="UP000294003"/>
    </source>
</evidence>
<dbReference type="InterPro" id="IPR000873">
    <property type="entry name" value="AMP-dep_synth/lig_dom"/>
</dbReference>